<comment type="caution">
    <text evidence="1">The sequence shown here is derived from an EMBL/GenBank/DDBJ whole genome shotgun (WGS) entry which is preliminary data.</text>
</comment>
<evidence type="ECO:0000313" key="1">
    <source>
        <dbReference type="EMBL" id="KAL1878037.1"/>
    </source>
</evidence>
<evidence type="ECO:0008006" key="3">
    <source>
        <dbReference type="Google" id="ProtNLM"/>
    </source>
</evidence>
<dbReference type="EMBL" id="JAZHXJ010000059">
    <property type="protein sequence ID" value="KAL1878037.1"/>
    <property type="molecule type" value="Genomic_DNA"/>
</dbReference>
<accession>A0ABR3XR86</accession>
<organism evidence="1 2">
    <name type="scientific">Phialemonium thermophilum</name>
    <dbReference type="NCBI Taxonomy" id="223376"/>
    <lineage>
        <taxon>Eukaryota</taxon>
        <taxon>Fungi</taxon>
        <taxon>Dikarya</taxon>
        <taxon>Ascomycota</taxon>
        <taxon>Pezizomycotina</taxon>
        <taxon>Sordariomycetes</taxon>
        <taxon>Sordariomycetidae</taxon>
        <taxon>Cephalothecales</taxon>
        <taxon>Cephalothecaceae</taxon>
        <taxon>Phialemonium</taxon>
    </lineage>
</organism>
<dbReference type="Proteomes" id="UP001586593">
    <property type="component" value="Unassembled WGS sequence"/>
</dbReference>
<reference evidence="1 2" key="1">
    <citation type="journal article" date="2024" name="Commun. Biol.">
        <title>Comparative genomic analysis of thermophilic fungi reveals convergent evolutionary adaptations and gene losses.</title>
        <authorList>
            <person name="Steindorff A.S."/>
            <person name="Aguilar-Pontes M.V."/>
            <person name="Robinson A.J."/>
            <person name="Andreopoulos B."/>
            <person name="LaButti K."/>
            <person name="Kuo A."/>
            <person name="Mondo S."/>
            <person name="Riley R."/>
            <person name="Otillar R."/>
            <person name="Haridas S."/>
            <person name="Lipzen A."/>
            <person name="Grimwood J."/>
            <person name="Schmutz J."/>
            <person name="Clum A."/>
            <person name="Reid I.D."/>
            <person name="Moisan M.C."/>
            <person name="Butler G."/>
            <person name="Nguyen T.T.M."/>
            <person name="Dewar K."/>
            <person name="Conant G."/>
            <person name="Drula E."/>
            <person name="Henrissat B."/>
            <person name="Hansel C."/>
            <person name="Singer S."/>
            <person name="Hutchinson M.I."/>
            <person name="de Vries R.P."/>
            <person name="Natvig D.O."/>
            <person name="Powell A.J."/>
            <person name="Tsang A."/>
            <person name="Grigoriev I.V."/>
        </authorList>
    </citation>
    <scope>NUCLEOTIDE SEQUENCE [LARGE SCALE GENOMIC DNA]</scope>
    <source>
        <strain evidence="1 2">ATCC 24622</strain>
    </source>
</reference>
<sequence length="228" mass="25896">MEKALKLLDSEIAKSELLMSVAPIRLITIGGSLAVRLCLNRRSTRDIDCMLDPNVAAAEDYADEFWAAATRTCEKGGFPRGWLAQQAELFVARERRMALFLESVEQGVVVFQGANVVIYAGLLSWALERKLRRIAHAPDRKEDQDVDIADAAALVRLVRSPGDPPLSFQYIRELNFNGFELPPEEYAIREVAEHYAQVYGEVGLAEKIWDDDAGRWKYQGLHDEWVWW</sequence>
<keyword evidence="2" id="KW-1185">Reference proteome</keyword>
<gene>
    <name evidence="1" type="ORF">VTK73DRAFT_8261</name>
</gene>
<proteinExistence type="predicted"/>
<evidence type="ECO:0000313" key="2">
    <source>
        <dbReference type="Proteomes" id="UP001586593"/>
    </source>
</evidence>
<protein>
    <recommendedName>
        <fullName evidence="3">Nucleotidyl transferase AbiEii toxin, Type IV TA system</fullName>
    </recommendedName>
</protein>
<name>A0ABR3XR86_9PEZI</name>